<gene>
    <name evidence="1" type="ORF">MtrunA17_Chr3g0077991</name>
</gene>
<sequence length="49" mass="5968">MSEFTDSCITYVAFCKLIISRNWNRRPTFRNGLRVVNRRRERQSGIKYK</sequence>
<dbReference type="AlphaFoldDB" id="A0A396IK90"/>
<reference evidence="1" key="1">
    <citation type="journal article" date="2018" name="Nat. Plants">
        <title>Whole-genome landscape of Medicago truncatula symbiotic genes.</title>
        <authorList>
            <person name="Pecrix Y."/>
            <person name="Gamas P."/>
            <person name="Carrere S."/>
        </authorList>
    </citation>
    <scope>NUCLEOTIDE SEQUENCE</scope>
    <source>
        <tissue evidence="1">Leaves</tissue>
    </source>
</reference>
<organism evidence="1">
    <name type="scientific">Medicago truncatula</name>
    <name type="common">Barrel medic</name>
    <name type="synonym">Medicago tribuloides</name>
    <dbReference type="NCBI Taxonomy" id="3880"/>
    <lineage>
        <taxon>Eukaryota</taxon>
        <taxon>Viridiplantae</taxon>
        <taxon>Streptophyta</taxon>
        <taxon>Embryophyta</taxon>
        <taxon>Tracheophyta</taxon>
        <taxon>Spermatophyta</taxon>
        <taxon>Magnoliopsida</taxon>
        <taxon>eudicotyledons</taxon>
        <taxon>Gunneridae</taxon>
        <taxon>Pentapetalae</taxon>
        <taxon>rosids</taxon>
        <taxon>fabids</taxon>
        <taxon>Fabales</taxon>
        <taxon>Fabaceae</taxon>
        <taxon>Papilionoideae</taxon>
        <taxon>50 kb inversion clade</taxon>
        <taxon>NPAAA clade</taxon>
        <taxon>Hologalegina</taxon>
        <taxon>IRL clade</taxon>
        <taxon>Trifolieae</taxon>
        <taxon>Medicago</taxon>
    </lineage>
</organism>
<evidence type="ECO:0000313" key="1">
    <source>
        <dbReference type="EMBL" id="RHN65261.1"/>
    </source>
</evidence>
<name>A0A396IK90_MEDTR</name>
<proteinExistence type="predicted"/>
<dbReference type="Proteomes" id="UP000265566">
    <property type="component" value="Chromosome 3"/>
</dbReference>
<dbReference type="Gramene" id="rna13081">
    <property type="protein sequence ID" value="RHN65261.1"/>
    <property type="gene ID" value="gene13081"/>
</dbReference>
<comment type="caution">
    <text evidence="1">The sequence shown here is derived from an EMBL/GenBank/DDBJ whole genome shotgun (WGS) entry which is preliminary data.</text>
</comment>
<protein>
    <submittedName>
        <fullName evidence="1">Uncharacterized protein</fullName>
    </submittedName>
</protein>
<accession>A0A396IK90</accession>
<dbReference type="EMBL" id="PSQE01000003">
    <property type="protein sequence ID" value="RHN65261.1"/>
    <property type="molecule type" value="Genomic_DNA"/>
</dbReference>